<accession>A0A0K0FNL2</accession>
<reference evidence="3" key="2">
    <citation type="submission" date="2015-08" db="UniProtKB">
        <authorList>
            <consortium name="WormBaseParasite"/>
        </authorList>
    </citation>
    <scope>IDENTIFICATION</scope>
</reference>
<dbReference type="SUPFAM" id="SSF57959">
    <property type="entry name" value="Leucine zipper domain"/>
    <property type="match status" value="1"/>
</dbReference>
<evidence type="ECO:0000313" key="3">
    <source>
        <dbReference type="WBParaSite" id="SVE_1059200.1"/>
    </source>
</evidence>
<dbReference type="WBParaSite" id="SVE_1059200.1">
    <property type="protein sequence ID" value="SVE_1059200.1"/>
    <property type="gene ID" value="SVE_1059200"/>
</dbReference>
<dbReference type="Proteomes" id="UP000035680">
    <property type="component" value="Unassembled WGS sequence"/>
</dbReference>
<dbReference type="InterPro" id="IPR046347">
    <property type="entry name" value="bZIP_sf"/>
</dbReference>
<name>A0A0K0FNL2_STRVS</name>
<dbReference type="AlphaFoldDB" id="A0A0K0FNL2"/>
<evidence type="ECO:0000259" key="1">
    <source>
        <dbReference type="PROSITE" id="PS00036"/>
    </source>
</evidence>
<evidence type="ECO:0000313" key="2">
    <source>
        <dbReference type="Proteomes" id="UP000035680"/>
    </source>
</evidence>
<dbReference type="GO" id="GO:0003700">
    <property type="term" value="F:DNA-binding transcription factor activity"/>
    <property type="evidence" value="ECO:0007669"/>
    <property type="project" value="InterPro"/>
</dbReference>
<reference evidence="2" key="1">
    <citation type="submission" date="2014-07" db="EMBL/GenBank/DDBJ databases">
        <authorList>
            <person name="Martin A.A"/>
            <person name="De Silva N."/>
        </authorList>
    </citation>
    <scope>NUCLEOTIDE SEQUENCE</scope>
</reference>
<protein>
    <submittedName>
        <fullName evidence="3">BZIP domain-containing protein</fullName>
    </submittedName>
</protein>
<keyword evidence="2" id="KW-1185">Reference proteome</keyword>
<dbReference type="InterPro" id="IPR004827">
    <property type="entry name" value="bZIP"/>
</dbReference>
<sequence length="237" mass="27571">MTSYFRFDFHKTMVSSSLIISSNNINTFKYLKNVKSETSYNLKTPLKIDFIKSNESEIKSTNFSQYSDTDSMTLICSDYSCKDDHCCDSNVVVYHPYSKDNNFQYCKEHHNPGNDAKLRNKCCEIQKWLDTIINEVRSEIAAEKCECLGTQTCTHGRVSLASFTKEEIVERKKQQNRKAAAKYRLKKKVNLQMDKFEMDLLSRKNRTLKKLVCELELEINSIQTFLINNFNLSLANI</sequence>
<dbReference type="Gene3D" id="1.20.5.170">
    <property type="match status" value="1"/>
</dbReference>
<feature type="domain" description="BZIP" evidence="1">
    <location>
        <begin position="171"/>
        <end position="186"/>
    </location>
</feature>
<organism evidence="2 3">
    <name type="scientific">Strongyloides venezuelensis</name>
    <name type="common">Threadworm</name>
    <dbReference type="NCBI Taxonomy" id="75913"/>
    <lineage>
        <taxon>Eukaryota</taxon>
        <taxon>Metazoa</taxon>
        <taxon>Ecdysozoa</taxon>
        <taxon>Nematoda</taxon>
        <taxon>Chromadorea</taxon>
        <taxon>Rhabditida</taxon>
        <taxon>Tylenchina</taxon>
        <taxon>Panagrolaimomorpha</taxon>
        <taxon>Strongyloidoidea</taxon>
        <taxon>Strongyloididae</taxon>
        <taxon>Strongyloides</taxon>
    </lineage>
</organism>
<dbReference type="STRING" id="75913.A0A0K0FNL2"/>
<dbReference type="PROSITE" id="PS00036">
    <property type="entry name" value="BZIP_BASIC"/>
    <property type="match status" value="1"/>
</dbReference>
<proteinExistence type="predicted"/>